<dbReference type="EMBL" id="JANJYJ010000009">
    <property type="protein sequence ID" value="KAK3189191.1"/>
    <property type="molecule type" value="Genomic_DNA"/>
</dbReference>
<evidence type="ECO:0000313" key="3">
    <source>
        <dbReference type="Proteomes" id="UP001281410"/>
    </source>
</evidence>
<dbReference type="Proteomes" id="UP001281410">
    <property type="component" value="Unassembled WGS sequence"/>
</dbReference>
<comment type="caution">
    <text evidence="2">The sequence shown here is derived from an EMBL/GenBank/DDBJ whole genome shotgun (WGS) entry which is preliminary data.</text>
</comment>
<evidence type="ECO:0000256" key="1">
    <source>
        <dbReference type="SAM" id="MobiDB-lite"/>
    </source>
</evidence>
<gene>
    <name evidence="2" type="ORF">Dsin_028752</name>
</gene>
<evidence type="ECO:0000313" key="2">
    <source>
        <dbReference type="EMBL" id="KAK3189191.1"/>
    </source>
</evidence>
<name>A0AAE0DUU7_9ROSI</name>
<reference evidence="2" key="1">
    <citation type="journal article" date="2023" name="Plant J.">
        <title>Genome sequences and population genomics provide insights into the demographic history, inbreeding, and mutation load of two 'living fossil' tree species of Dipteronia.</title>
        <authorList>
            <person name="Feng Y."/>
            <person name="Comes H.P."/>
            <person name="Chen J."/>
            <person name="Zhu S."/>
            <person name="Lu R."/>
            <person name="Zhang X."/>
            <person name="Li P."/>
            <person name="Qiu J."/>
            <person name="Olsen K.M."/>
            <person name="Qiu Y."/>
        </authorList>
    </citation>
    <scope>NUCLEOTIDE SEQUENCE</scope>
    <source>
        <strain evidence="2">NBL</strain>
    </source>
</reference>
<sequence>MVHSGFYKYQRRSVGGKRDSCLQEQHVGGGDADRGSDFSDRNQPSRRRVARDQGWARSRKGYPGIPTPPYAIQLVSDPEHAGFQYVHSDHTDARVSQETLFRSCGGYTFDGGNLWHRGLVTLA</sequence>
<accession>A0AAE0DUU7</accession>
<keyword evidence="3" id="KW-1185">Reference proteome</keyword>
<protein>
    <submittedName>
        <fullName evidence="2">Uncharacterized protein</fullName>
    </submittedName>
</protein>
<dbReference type="AlphaFoldDB" id="A0AAE0DUU7"/>
<feature type="region of interest" description="Disordered" evidence="1">
    <location>
        <begin position="13"/>
        <end position="66"/>
    </location>
</feature>
<feature type="compositionally biased region" description="Basic and acidic residues" evidence="1">
    <location>
        <begin position="31"/>
        <end position="40"/>
    </location>
</feature>
<organism evidence="2 3">
    <name type="scientific">Dipteronia sinensis</name>
    <dbReference type="NCBI Taxonomy" id="43782"/>
    <lineage>
        <taxon>Eukaryota</taxon>
        <taxon>Viridiplantae</taxon>
        <taxon>Streptophyta</taxon>
        <taxon>Embryophyta</taxon>
        <taxon>Tracheophyta</taxon>
        <taxon>Spermatophyta</taxon>
        <taxon>Magnoliopsida</taxon>
        <taxon>eudicotyledons</taxon>
        <taxon>Gunneridae</taxon>
        <taxon>Pentapetalae</taxon>
        <taxon>rosids</taxon>
        <taxon>malvids</taxon>
        <taxon>Sapindales</taxon>
        <taxon>Sapindaceae</taxon>
        <taxon>Hippocastanoideae</taxon>
        <taxon>Acereae</taxon>
        <taxon>Dipteronia</taxon>
    </lineage>
</organism>
<proteinExistence type="predicted"/>